<dbReference type="InterPro" id="IPR029052">
    <property type="entry name" value="Metallo-depent_PP-like"/>
</dbReference>
<sequence length="386" mass="43515">MTNRKLATRVCPGCLIEKAYDARNNTCSFACGRKVEADRRRPGDIPHAITLADRVRAALKKRGARPLGFDELCDAVESGPKMVRAAVAELQAGGYNVSVRDSAVRMDSDFVAQPKRVALTHDLSDYEGKWIRFGVCGDKHLGNMHSRLDVMKLLYDVFEAEGIDTVYDTGNWIDGEARFNKGELLVHGMDAQIDYWIDNHPARKGITTHFVAGDDHEGWYQQRECLEIGRYAMLRAANSGRDDLKYLGYAETLIELKAKHGSRMMMVNHPGGGAAYAISYKGQKYVESLQGGEKPAIVLQGHYHKFNVGYPREVWVVDTGTCCDQTLFMRKKQLQAHVGGQIVELLQAPDGRITRFRVEFLPFYDRGFYETQRRRFGLPGRMKRAA</sequence>
<reference evidence="1" key="1">
    <citation type="submission" date="2020-04" db="EMBL/GenBank/DDBJ databases">
        <authorList>
            <person name="Chiriac C."/>
            <person name="Salcher M."/>
            <person name="Ghai R."/>
            <person name="Kavagutti S V."/>
        </authorList>
    </citation>
    <scope>NUCLEOTIDE SEQUENCE</scope>
</reference>
<gene>
    <name evidence="1" type="ORF">UFOVP130_54</name>
</gene>
<accession>A0A6J5LAK4</accession>
<organism evidence="1">
    <name type="scientific">uncultured Caudovirales phage</name>
    <dbReference type="NCBI Taxonomy" id="2100421"/>
    <lineage>
        <taxon>Viruses</taxon>
        <taxon>Duplodnaviria</taxon>
        <taxon>Heunggongvirae</taxon>
        <taxon>Uroviricota</taxon>
        <taxon>Caudoviricetes</taxon>
        <taxon>Peduoviridae</taxon>
        <taxon>Maltschvirus</taxon>
        <taxon>Maltschvirus maltsch</taxon>
    </lineage>
</organism>
<dbReference type="SUPFAM" id="SSF56300">
    <property type="entry name" value="Metallo-dependent phosphatases"/>
    <property type="match status" value="1"/>
</dbReference>
<name>A0A6J5LAK4_9CAUD</name>
<evidence type="ECO:0008006" key="2">
    <source>
        <dbReference type="Google" id="ProtNLM"/>
    </source>
</evidence>
<evidence type="ECO:0000313" key="1">
    <source>
        <dbReference type="EMBL" id="CAB4131035.1"/>
    </source>
</evidence>
<proteinExistence type="predicted"/>
<dbReference type="EMBL" id="LR796251">
    <property type="protein sequence ID" value="CAB4131035.1"/>
    <property type="molecule type" value="Genomic_DNA"/>
</dbReference>
<protein>
    <recommendedName>
        <fullName evidence="2">Calcineurin-like phosphoesterase domain-containing protein</fullName>
    </recommendedName>
</protein>